<dbReference type="SMART" id="SM01235">
    <property type="entry name" value="Haem_bd"/>
    <property type="match status" value="1"/>
</dbReference>
<reference evidence="11 12" key="1">
    <citation type="submission" date="2019-07" db="EMBL/GenBank/DDBJ databases">
        <title>Genomic Encyclopedia of Type Strains, Phase I: the one thousand microbial genomes (KMG-I) project.</title>
        <authorList>
            <person name="Kyrpides N."/>
        </authorList>
    </citation>
    <scope>NUCLEOTIDE SEQUENCE [LARGE SCALE GENOMIC DNA]</scope>
    <source>
        <strain evidence="11 12">DSM 375</strain>
    </source>
</reference>
<dbReference type="InterPro" id="IPR051395">
    <property type="entry name" value="Cytochrome_c_Peroxidase/MauG"/>
</dbReference>
<evidence type="ECO:0000313" key="11">
    <source>
        <dbReference type="EMBL" id="TWH64930.1"/>
    </source>
</evidence>
<dbReference type="GO" id="GO:0020037">
    <property type="term" value="F:heme binding"/>
    <property type="evidence" value="ECO:0007669"/>
    <property type="project" value="InterPro"/>
</dbReference>
<dbReference type="GO" id="GO:0004130">
    <property type="term" value="F:cytochrome-c peroxidase activity"/>
    <property type="evidence" value="ECO:0007669"/>
    <property type="project" value="TreeGrafter"/>
</dbReference>
<evidence type="ECO:0000256" key="4">
    <source>
        <dbReference type="ARBA" id="ARBA00022617"/>
    </source>
</evidence>
<dbReference type="InterPro" id="IPR036909">
    <property type="entry name" value="Cyt_c-like_dom_sf"/>
</dbReference>
<keyword evidence="4 9" id="KW-0349">Heme</keyword>
<dbReference type="OrthoDB" id="9805202at2"/>
<dbReference type="FunFam" id="1.10.760.10:FF:000004">
    <property type="entry name" value="Cytochrome c peroxidase"/>
    <property type="match status" value="1"/>
</dbReference>
<evidence type="ECO:0000256" key="3">
    <source>
        <dbReference type="ARBA" id="ARBA00022559"/>
    </source>
</evidence>
<organism evidence="11 12">
    <name type="scientific">Azomonas agilis</name>
    <dbReference type="NCBI Taxonomy" id="116849"/>
    <lineage>
        <taxon>Bacteria</taxon>
        <taxon>Pseudomonadati</taxon>
        <taxon>Pseudomonadota</taxon>
        <taxon>Gammaproteobacteria</taxon>
        <taxon>Pseudomonadales</taxon>
        <taxon>Pseudomonadaceae</taxon>
        <taxon>Azomonas</taxon>
    </lineage>
</organism>
<dbReference type="Pfam" id="PF03150">
    <property type="entry name" value="CCP_MauG"/>
    <property type="match status" value="1"/>
</dbReference>
<accession>A0A562I1Q3</accession>
<evidence type="ECO:0000256" key="5">
    <source>
        <dbReference type="ARBA" id="ARBA00022723"/>
    </source>
</evidence>
<protein>
    <submittedName>
        <fullName evidence="11">Cytochrome c peroxidase</fullName>
    </submittedName>
</protein>
<comment type="subcellular location">
    <subcellularLocation>
        <location evidence="1">Cell envelope</location>
    </subcellularLocation>
</comment>
<dbReference type="SUPFAM" id="SSF46626">
    <property type="entry name" value="Cytochrome c"/>
    <property type="match status" value="2"/>
</dbReference>
<keyword evidence="6" id="KW-0249">Electron transport</keyword>
<dbReference type="GO" id="GO:0046872">
    <property type="term" value="F:metal ion binding"/>
    <property type="evidence" value="ECO:0007669"/>
    <property type="project" value="UniProtKB-KW"/>
</dbReference>
<dbReference type="GO" id="GO:0030313">
    <property type="term" value="C:cell envelope"/>
    <property type="evidence" value="ECO:0007669"/>
    <property type="project" value="UniProtKB-SubCell"/>
</dbReference>
<keyword evidence="5 9" id="KW-0479">Metal-binding</keyword>
<dbReference type="GO" id="GO:0009055">
    <property type="term" value="F:electron transfer activity"/>
    <property type="evidence" value="ECO:0007669"/>
    <property type="project" value="InterPro"/>
</dbReference>
<evidence type="ECO:0000256" key="6">
    <source>
        <dbReference type="ARBA" id="ARBA00022982"/>
    </source>
</evidence>
<dbReference type="Pfam" id="PF14376">
    <property type="entry name" value="Haem_bd"/>
    <property type="match status" value="1"/>
</dbReference>
<dbReference type="InterPro" id="IPR004852">
    <property type="entry name" value="Di-haem_cyt_c_peroxidsae"/>
</dbReference>
<dbReference type="Gene3D" id="1.10.760.10">
    <property type="entry name" value="Cytochrome c-like domain"/>
    <property type="match status" value="2"/>
</dbReference>
<dbReference type="PANTHER" id="PTHR30600:SF7">
    <property type="entry name" value="CYTOCHROME C PEROXIDASE-RELATED"/>
    <property type="match status" value="1"/>
</dbReference>
<dbReference type="Pfam" id="PF00034">
    <property type="entry name" value="Cytochrom_C"/>
    <property type="match status" value="1"/>
</dbReference>
<evidence type="ECO:0000313" key="12">
    <source>
        <dbReference type="Proteomes" id="UP000319627"/>
    </source>
</evidence>
<evidence type="ECO:0000256" key="9">
    <source>
        <dbReference type="PROSITE-ProRule" id="PRU00433"/>
    </source>
</evidence>
<dbReference type="PROSITE" id="PS51007">
    <property type="entry name" value="CYTC"/>
    <property type="match status" value="2"/>
</dbReference>
<dbReference type="EMBL" id="VLKG01000006">
    <property type="protein sequence ID" value="TWH64930.1"/>
    <property type="molecule type" value="Genomic_DNA"/>
</dbReference>
<keyword evidence="7" id="KW-0560">Oxidoreductase</keyword>
<evidence type="ECO:0000256" key="2">
    <source>
        <dbReference type="ARBA" id="ARBA00022448"/>
    </source>
</evidence>
<keyword evidence="3 11" id="KW-0575">Peroxidase</keyword>
<dbReference type="InterPro" id="IPR025992">
    <property type="entry name" value="Haem-bd"/>
</dbReference>
<dbReference type="Proteomes" id="UP000319627">
    <property type="component" value="Unassembled WGS sequence"/>
</dbReference>
<evidence type="ECO:0000256" key="7">
    <source>
        <dbReference type="ARBA" id="ARBA00023002"/>
    </source>
</evidence>
<dbReference type="RefSeq" id="WP_144571579.1">
    <property type="nucleotide sequence ID" value="NZ_VLKG01000006.1"/>
</dbReference>
<name>A0A562I1Q3_9GAMM</name>
<evidence type="ECO:0000259" key="10">
    <source>
        <dbReference type="PROSITE" id="PS51007"/>
    </source>
</evidence>
<evidence type="ECO:0000256" key="1">
    <source>
        <dbReference type="ARBA" id="ARBA00004196"/>
    </source>
</evidence>
<dbReference type="InterPro" id="IPR009056">
    <property type="entry name" value="Cyt_c-like_dom"/>
</dbReference>
<dbReference type="PANTHER" id="PTHR30600">
    <property type="entry name" value="CYTOCHROME C PEROXIDASE-RELATED"/>
    <property type="match status" value="1"/>
</dbReference>
<sequence>MKKVPVVIGALGACIAGYLATVYAVNHFDQQLSEQRLAKLDSTKLDSLTLKALTIVNENGCRYCHTQDSEMPFYANFPLAKQLMEHDVNMAQRQFNISALLEQAQAGKPISEVDLAKVESVLDDASMPPSLYLSMHWASKLSDEERSTLKSWVKAERLKHHPVGIVSEAFKYEPVQPITTTFPVNEAKVALGNKLYHDARLSGDDSVSCASCHALNTGGVDRLPVSTGVKSAQGPINAPTVYNAVFNIHQFWDGRARDLQEQAGGPPMNPLEMASTSWAQIVSKLAQDQSLRAEFAAVYPQEGITQNSITDAIAEFEKTLVTPNSRFDLYLKGDEQAITAVEKEGYALFKATKCDTCHVGEAMGGQSFELMGVKKDYFADRGNVTEVDHGRYGVTKDPKDMYRFKVPTLRNVELTPPYFHDANAKTLEEAVDKMAVYQVGVKLSEADVGKIAAFLRTLNGEYQGEILK</sequence>
<gene>
    <name evidence="11" type="ORF">LX59_01872</name>
</gene>
<feature type="domain" description="Cytochrome c" evidence="10">
    <location>
        <begin position="340"/>
        <end position="459"/>
    </location>
</feature>
<evidence type="ECO:0000256" key="8">
    <source>
        <dbReference type="ARBA" id="ARBA00023004"/>
    </source>
</evidence>
<comment type="caution">
    <text evidence="11">The sequence shown here is derived from an EMBL/GenBank/DDBJ whole genome shotgun (WGS) entry which is preliminary data.</text>
</comment>
<feature type="domain" description="Cytochrome c" evidence="10">
    <location>
        <begin position="187"/>
        <end position="302"/>
    </location>
</feature>
<keyword evidence="8 9" id="KW-0408">Iron</keyword>
<dbReference type="AlphaFoldDB" id="A0A562I1Q3"/>
<keyword evidence="2" id="KW-0813">Transport</keyword>
<keyword evidence="12" id="KW-1185">Reference proteome</keyword>
<proteinExistence type="predicted"/>